<keyword evidence="5" id="KW-1185">Reference proteome</keyword>
<dbReference type="AlphaFoldDB" id="A0A9Q0ZZI3"/>
<dbReference type="PANTHER" id="PTHR32444">
    <property type="entry name" value="BULB-TYPE LECTIN DOMAIN-CONTAINING PROTEIN"/>
    <property type="match status" value="1"/>
</dbReference>
<keyword evidence="2" id="KW-0812">Transmembrane</keyword>
<dbReference type="OrthoDB" id="4062651at2759"/>
<dbReference type="Proteomes" id="UP001151529">
    <property type="component" value="Chromosome 16"/>
</dbReference>
<evidence type="ECO:0008006" key="6">
    <source>
        <dbReference type="Google" id="ProtNLM"/>
    </source>
</evidence>
<keyword evidence="3" id="KW-0732">Signal</keyword>
<proteinExistence type="predicted"/>
<gene>
    <name evidence="4" type="ORF">OIU85_002710</name>
</gene>
<accession>A0A9Q0ZZI3</accession>
<organism evidence="4 5">
    <name type="scientific">Salix viminalis</name>
    <name type="common">Common osier</name>
    <name type="synonym">Basket willow</name>
    <dbReference type="NCBI Taxonomy" id="40686"/>
    <lineage>
        <taxon>Eukaryota</taxon>
        <taxon>Viridiplantae</taxon>
        <taxon>Streptophyta</taxon>
        <taxon>Embryophyta</taxon>
        <taxon>Tracheophyta</taxon>
        <taxon>Spermatophyta</taxon>
        <taxon>Magnoliopsida</taxon>
        <taxon>eudicotyledons</taxon>
        <taxon>Gunneridae</taxon>
        <taxon>Pentapetalae</taxon>
        <taxon>rosids</taxon>
        <taxon>fabids</taxon>
        <taxon>Malpighiales</taxon>
        <taxon>Salicaceae</taxon>
        <taxon>Saliceae</taxon>
        <taxon>Salix</taxon>
    </lineage>
</organism>
<evidence type="ECO:0000313" key="5">
    <source>
        <dbReference type="Proteomes" id="UP001151529"/>
    </source>
</evidence>
<name>A0A9Q0ZZI3_SALVM</name>
<evidence type="ECO:0000256" key="2">
    <source>
        <dbReference type="SAM" id="Phobius"/>
    </source>
</evidence>
<feature type="transmembrane region" description="Helical" evidence="2">
    <location>
        <begin position="285"/>
        <end position="309"/>
    </location>
</feature>
<sequence>MLPSMARRIYRFLLVCFCASHALAADTLYQGGDPLNSFNSLVSKNGLFTLGFTSIGSAESSASYLGIWYNSDSSHPFWLANRDKTIADNSGVLALDGSGNMKLTYSGGFLNFSFINVSNADEDYIMFNVSANQYTRQDQRIFSMWQMTYDGNIIDNFTRREFGGTICKGNNADAGCEKWSGPACRSSMNSFELRSGSFVNTVPRKNDYNSSLSISDCMDICWNDCSCVGVPTRGNNGNNTGCTFFYGNFTPDPSGSAIQYHITPILREAIEPQAKRRVTTGERKWFGQGIMVTVGFVSMMGLAGLLWYLRRRRLREKYLKELLTLDSTNDTPELENDGNKGHNLKTRY</sequence>
<dbReference type="PANTHER" id="PTHR32444:SF226">
    <property type="entry name" value="BULB-TYPE LECTIN DOMAIN-CONTAINING PROTEIN"/>
    <property type="match status" value="1"/>
</dbReference>
<dbReference type="EMBL" id="JAPFFL010000001">
    <property type="protein sequence ID" value="KAJ6752307.1"/>
    <property type="molecule type" value="Genomic_DNA"/>
</dbReference>
<evidence type="ECO:0000256" key="3">
    <source>
        <dbReference type="SAM" id="SignalP"/>
    </source>
</evidence>
<comment type="caution">
    <text evidence="4">The sequence shown here is derived from an EMBL/GenBank/DDBJ whole genome shotgun (WGS) entry which is preliminary data.</text>
</comment>
<protein>
    <recommendedName>
        <fullName evidence="6">Apple domain-containing protein</fullName>
    </recommendedName>
</protein>
<reference evidence="4" key="2">
    <citation type="journal article" date="2023" name="Int. J. Mol. Sci.">
        <title>De Novo Assembly and Annotation of 11 Diverse Shrub Willow (Salix) Genomes Reveals Novel Gene Organization in Sex-Linked Regions.</title>
        <authorList>
            <person name="Hyden B."/>
            <person name="Feng K."/>
            <person name="Yates T.B."/>
            <person name="Jawdy S."/>
            <person name="Cereghino C."/>
            <person name="Smart L.B."/>
            <person name="Muchero W."/>
        </authorList>
    </citation>
    <scope>NUCLEOTIDE SEQUENCE [LARGE SCALE GENOMIC DNA]</scope>
    <source>
        <tissue evidence="4">Shoot tip</tissue>
    </source>
</reference>
<reference evidence="4" key="1">
    <citation type="submission" date="2022-11" db="EMBL/GenBank/DDBJ databases">
        <authorList>
            <person name="Hyden B.L."/>
            <person name="Feng K."/>
            <person name="Yates T."/>
            <person name="Jawdy S."/>
            <person name="Smart L.B."/>
            <person name="Muchero W."/>
        </authorList>
    </citation>
    <scope>NUCLEOTIDE SEQUENCE</scope>
    <source>
        <tissue evidence="4">Shoot tip</tissue>
    </source>
</reference>
<feature type="signal peptide" evidence="3">
    <location>
        <begin position="1"/>
        <end position="24"/>
    </location>
</feature>
<evidence type="ECO:0000256" key="1">
    <source>
        <dbReference type="SAM" id="MobiDB-lite"/>
    </source>
</evidence>
<feature type="region of interest" description="Disordered" evidence="1">
    <location>
        <begin position="329"/>
        <end position="348"/>
    </location>
</feature>
<keyword evidence="2" id="KW-1133">Transmembrane helix</keyword>
<evidence type="ECO:0000313" key="4">
    <source>
        <dbReference type="EMBL" id="KAJ6752307.1"/>
    </source>
</evidence>
<feature type="chain" id="PRO_5040114475" description="Apple domain-containing protein" evidence="3">
    <location>
        <begin position="25"/>
        <end position="348"/>
    </location>
</feature>
<keyword evidence="2" id="KW-0472">Membrane</keyword>